<evidence type="ECO:0000313" key="2">
    <source>
        <dbReference type="EnsemblPlants" id="OBART05G12630.1"/>
    </source>
</evidence>
<reference evidence="2" key="2">
    <citation type="submission" date="2015-03" db="UniProtKB">
        <authorList>
            <consortium name="EnsemblPlants"/>
        </authorList>
    </citation>
    <scope>IDENTIFICATION</scope>
</reference>
<accession>A0A0D3G6D2</accession>
<reference evidence="2" key="1">
    <citation type="journal article" date="2009" name="Rice">
        <title>De Novo Next Generation Sequencing of Plant Genomes.</title>
        <authorList>
            <person name="Rounsley S."/>
            <person name="Marri P.R."/>
            <person name="Yu Y."/>
            <person name="He R."/>
            <person name="Sisneros N."/>
            <person name="Goicoechea J.L."/>
            <person name="Lee S.J."/>
            <person name="Angelova A."/>
            <person name="Kudrna D."/>
            <person name="Luo M."/>
            <person name="Affourtit J."/>
            <person name="Desany B."/>
            <person name="Knight J."/>
            <person name="Niazi F."/>
            <person name="Egholm M."/>
            <person name="Wing R.A."/>
        </authorList>
    </citation>
    <scope>NUCLEOTIDE SEQUENCE [LARGE SCALE GENOMIC DNA]</scope>
    <source>
        <strain evidence="2">cv. IRGC 105608</strain>
    </source>
</reference>
<dbReference type="Gramene" id="OBART05G12630.1">
    <property type="protein sequence ID" value="OBART05G12630.1"/>
    <property type="gene ID" value="OBART05G12630"/>
</dbReference>
<dbReference type="EnsemblPlants" id="OBART05G12630.1">
    <property type="protein sequence ID" value="OBART05G12630.1"/>
    <property type="gene ID" value="OBART05G12630"/>
</dbReference>
<dbReference type="Proteomes" id="UP000026960">
    <property type="component" value="Chromosome 5"/>
</dbReference>
<dbReference type="AlphaFoldDB" id="A0A0D3G6D2"/>
<evidence type="ECO:0008006" key="4">
    <source>
        <dbReference type="Google" id="ProtNLM"/>
    </source>
</evidence>
<feature type="region of interest" description="Disordered" evidence="1">
    <location>
        <begin position="117"/>
        <end position="143"/>
    </location>
</feature>
<evidence type="ECO:0000313" key="3">
    <source>
        <dbReference type="Proteomes" id="UP000026960"/>
    </source>
</evidence>
<dbReference type="PaxDb" id="65489-OBART05G12630.1"/>
<feature type="compositionally biased region" description="Basic and acidic residues" evidence="1">
    <location>
        <begin position="122"/>
        <end position="143"/>
    </location>
</feature>
<keyword evidence="3" id="KW-1185">Reference proteome</keyword>
<organism evidence="2">
    <name type="scientific">Oryza barthii</name>
    <dbReference type="NCBI Taxonomy" id="65489"/>
    <lineage>
        <taxon>Eukaryota</taxon>
        <taxon>Viridiplantae</taxon>
        <taxon>Streptophyta</taxon>
        <taxon>Embryophyta</taxon>
        <taxon>Tracheophyta</taxon>
        <taxon>Spermatophyta</taxon>
        <taxon>Magnoliopsida</taxon>
        <taxon>Liliopsida</taxon>
        <taxon>Poales</taxon>
        <taxon>Poaceae</taxon>
        <taxon>BOP clade</taxon>
        <taxon>Oryzoideae</taxon>
        <taxon>Oryzeae</taxon>
        <taxon>Oryzinae</taxon>
        <taxon>Oryza</taxon>
    </lineage>
</organism>
<sequence>MEGGNKGAGEEVVAIEEEVGAHEHLWSLVLASSSTSALMSVWRMPSTRRLGKMSARGAKVVDVEEQLLVTKVEAVEEHDTEDIDPAWLEWEPPPKLIGGAASDKEVAVAAHGLPLQSPVVGEGHRGEGEKEIVDSTREEEDKVGEDKINGRGILVHI</sequence>
<proteinExistence type="predicted"/>
<dbReference type="HOGENOM" id="CLU_141901_0_0_1"/>
<protein>
    <recommendedName>
        <fullName evidence="4">DUF834 domain-containing protein</fullName>
    </recommendedName>
</protein>
<name>A0A0D3G6D2_9ORYZ</name>
<evidence type="ECO:0000256" key="1">
    <source>
        <dbReference type="SAM" id="MobiDB-lite"/>
    </source>
</evidence>